<evidence type="ECO:0000313" key="4">
    <source>
        <dbReference type="Proteomes" id="UP000034448"/>
    </source>
</evidence>
<gene>
    <name evidence="3" type="ORF">US28_C0029G0017</name>
</gene>
<feature type="transmembrane region" description="Helical" evidence="1">
    <location>
        <begin position="67"/>
        <end position="92"/>
    </location>
</feature>
<feature type="transmembrane region" description="Helical" evidence="1">
    <location>
        <begin position="328"/>
        <end position="352"/>
    </location>
</feature>
<name>A0A0G0FA57_9BACT</name>
<feature type="transmembrane region" description="Helical" evidence="1">
    <location>
        <begin position="254"/>
        <end position="274"/>
    </location>
</feature>
<feature type="transmembrane region" description="Helical" evidence="1">
    <location>
        <begin position="161"/>
        <end position="177"/>
    </location>
</feature>
<evidence type="ECO:0000259" key="2">
    <source>
        <dbReference type="Pfam" id="PF01757"/>
    </source>
</evidence>
<keyword evidence="1" id="KW-0472">Membrane</keyword>
<dbReference type="AlphaFoldDB" id="A0A0G0FA57"/>
<comment type="caution">
    <text evidence="3">The sequence shown here is derived from an EMBL/GenBank/DDBJ whole genome shotgun (WGS) entry which is preliminary data.</text>
</comment>
<dbReference type="PANTHER" id="PTHR23028">
    <property type="entry name" value="ACETYLTRANSFERASE"/>
    <property type="match status" value="1"/>
</dbReference>
<feature type="transmembrane region" description="Helical" evidence="1">
    <location>
        <begin position="218"/>
        <end position="242"/>
    </location>
</feature>
<keyword evidence="1" id="KW-1133">Transmembrane helix</keyword>
<reference evidence="3 4" key="1">
    <citation type="journal article" date="2015" name="Nature">
        <title>rRNA introns, odd ribosomes, and small enigmatic genomes across a large radiation of phyla.</title>
        <authorList>
            <person name="Brown C.T."/>
            <person name="Hug L.A."/>
            <person name="Thomas B.C."/>
            <person name="Sharon I."/>
            <person name="Castelle C.J."/>
            <person name="Singh A."/>
            <person name="Wilkins M.J."/>
            <person name="Williams K.H."/>
            <person name="Banfield J.F."/>
        </authorList>
    </citation>
    <scope>NUCLEOTIDE SEQUENCE [LARGE SCALE GENOMIC DNA]</scope>
</reference>
<proteinExistence type="predicted"/>
<dbReference type="InterPro" id="IPR050879">
    <property type="entry name" value="Acyltransferase_3"/>
</dbReference>
<feature type="transmembrane region" description="Helical" evidence="1">
    <location>
        <begin position="303"/>
        <end position="322"/>
    </location>
</feature>
<evidence type="ECO:0000313" key="3">
    <source>
        <dbReference type="EMBL" id="KKQ14792.1"/>
    </source>
</evidence>
<dbReference type="Proteomes" id="UP000034448">
    <property type="component" value="Unassembled WGS sequence"/>
</dbReference>
<sequence>MQISPDNPQFQTIIFGIIFCTALFFSIRKAERERFFSVSRTEELKGFAILAIILSHIGYFLSSDQRFLWPFSILAGVGVNLFLFLSGFGLTLSSLKKPLNIFKFYLKRLRKLFVPFWIVISAFFMADYFILNRSYSLEIIIQSFLGFFPVADLFLSLDSPLWYFSMILFYYLLFPLLFWKRFPYLCPLLLVIVSNYFLKNPPLEINNDVLNLYKLHYLSFPLGVFFALLISEGSLEAFKIGFKKVFFERNLKDLLILLFIILFAYTSINSGVGLSKDIEQTRSLITMFSIIFIFIAKSFEFKLFNIFGLLSYEIYLIHWPILARYDLFYKYFPASVATILYLGMFLALGMLFNKLTAKLKV</sequence>
<organism evidence="3 4">
    <name type="scientific">Candidatus Daviesbacteria bacterium GW2011_GWA1_36_8</name>
    <dbReference type="NCBI Taxonomy" id="1618417"/>
    <lineage>
        <taxon>Bacteria</taxon>
        <taxon>Candidatus Daviesiibacteriota</taxon>
    </lineage>
</organism>
<accession>A0A0G0FA57</accession>
<evidence type="ECO:0000256" key="1">
    <source>
        <dbReference type="SAM" id="Phobius"/>
    </source>
</evidence>
<keyword evidence="1" id="KW-0812">Transmembrane</keyword>
<feature type="transmembrane region" description="Helical" evidence="1">
    <location>
        <begin position="280"/>
        <end position="296"/>
    </location>
</feature>
<protein>
    <recommendedName>
        <fullName evidence="2">Acyltransferase 3 domain-containing protein</fullName>
    </recommendedName>
</protein>
<dbReference type="InterPro" id="IPR002656">
    <property type="entry name" value="Acyl_transf_3_dom"/>
</dbReference>
<dbReference type="Pfam" id="PF01757">
    <property type="entry name" value="Acyl_transf_3"/>
    <property type="match status" value="1"/>
</dbReference>
<dbReference type="GO" id="GO:0016020">
    <property type="term" value="C:membrane"/>
    <property type="evidence" value="ECO:0007669"/>
    <property type="project" value="TreeGrafter"/>
</dbReference>
<dbReference type="PANTHER" id="PTHR23028:SF53">
    <property type="entry name" value="ACYL_TRANSF_3 DOMAIN-CONTAINING PROTEIN"/>
    <property type="match status" value="1"/>
</dbReference>
<dbReference type="GO" id="GO:0000271">
    <property type="term" value="P:polysaccharide biosynthetic process"/>
    <property type="evidence" value="ECO:0007669"/>
    <property type="project" value="TreeGrafter"/>
</dbReference>
<feature type="transmembrane region" description="Helical" evidence="1">
    <location>
        <begin position="12"/>
        <end position="31"/>
    </location>
</feature>
<feature type="transmembrane region" description="Helical" evidence="1">
    <location>
        <begin position="112"/>
        <end position="131"/>
    </location>
</feature>
<dbReference type="GO" id="GO:0016747">
    <property type="term" value="F:acyltransferase activity, transferring groups other than amino-acyl groups"/>
    <property type="evidence" value="ECO:0007669"/>
    <property type="project" value="InterPro"/>
</dbReference>
<feature type="domain" description="Acyltransferase 3" evidence="2">
    <location>
        <begin position="44"/>
        <end position="352"/>
    </location>
</feature>
<feature type="transmembrane region" description="Helical" evidence="1">
    <location>
        <begin position="43"/>
        <end position="61"/>
    </location>
</feature>
<dbReference type="EMBL" id="LBSJ01000029">
    <property type="protein sequence ID" value="KKQ14792.1"/>
    <property type="molecule type" value="Genomic_DNA"/>
</dbReference>